<feature type="signal peptide" evidence="1">
    <location>
        <begin position="1"/>
        <end position="20"/>
    </location>
</feature>
<evidence type="ECO:0000256" key="1">
    <source>
        <dbReference type="SAM" id="SignalP"/>
    </source>
</evidence>
<dbReference type="AlphaFoldDB" id="A0A1G7P3W5"/>
<keyword evidence="1" id="KW-0732">Signal</keyword>
<dbReference type="Proteomes" id="UP000199705">
    <property type="component" value="Unassembled WGS sequence"/>
</dbReference>
<feature type="domain" description="DUF5723" evidence="2">
    <location>
        <begin position="56"/>
        <end position="412"/>
    </location>
</feature>
<feature type="chain" id="PRO_5011678151" description="DUF5723 domain-containing protein" evidence="1">
    <location>
        <begin position="21"/>
        <end position="484"/>
    </location>
</feature>
<sequence length="484" mass="54938">MNKIFFTILFFIFCSLSVSAQQFSQYNTGTLYDSFENPSQRAFIPDSSRGVAFNFFIPNFDANFYVTGNIQRPLKSRAFASPSYYNTSSLRIGRNALNHFNVNANSYAVMVKLFTSLNGNVEMGFSAQTKVEGKGLVTDESIAFLDGPSNFARDNYDNIFNNHYRMQMYDQLSYIYREQVNKQLSLGFKLSYLSGVQYNKIDVEESSLQINRVPANPDNDNADVYMRGRYYRSYVPGRLDGRDFLPTFRNPGAAISMGATYRTEDGILIQGNIKDLGFIHWNKRSTITDFNNTTNITDITSKHRDENIYNAVYELVRGNGMVTSFNTKTNAKAELSVSKSYWLDDEKTYRYFPTVVAQKEMFFSGFTGAMVNSVQKNNLIATLTATYDDYKLFNLGAQIMVKSPNVEFFIGSERLLNTGHLTLAALNNTNQINRVGNYSGADIFLGFSLKFGRVIEHPMNSSYIPMGEKGFLGRLFGRIFKTNN</sequence>
<dbReference type="InterPro" id="IPR043781">
    <property type="entry name" value="DUF5723"/>
</dbReference>
<reference evidence="4" key="1">
    <citation type="submission" date="2016-10" db="EMBL/GenBank/DDBJ databases">
        <authorList>
            <person name="Varghese N."/>
            <person name="Submissions S."/>
        </authorList>
    </citation>
    <scope>NUCLEOTIDE SEQUENCE [LARGE SCALE GENOMIC DNA]</scope>
    <source>
        <strain evidence="4">Gh-67</strain>
    </source>
</reference>
<dbReference type="Pfam" id="PF18990">
    <property type="entry name" value="DUF5723"/>
    <property type="match status" value="1"/>
</dbReference>
<organism evidence="3 4">
    <name type="scientific">Mucilaginibacter gossypii</name>
    <dbReference type="NCBI Taxonomy" id="551996"/>
    <lineage>
        <taxon>Bacteria</taxon>
        <taxon>Pseudomonadati</taxon>
        <taxon>Bacteroidota</taxon>
        <taxon>Sphingobacteriia</taxon>
        <taxon>Sphingobacteriales</taxon>
        <taxon>Sphingobacteriaceae</taxon>
        <taxon>Mucilaginibacter</taxon>
    </lineage>
</organism>
<proteinExistence type="predicted"/>
<accession>A0A1G7P3W5</accession>
<name>A0A1G7P3W5_9SPHI</name>
<evidence type="ECO:0000313" key="3">
    <source>
        <dbReference type="EMBL" id="SDF80985.1"/>
    </source>
</evidence>
<gene>
    <name evidence="3" type="ORF">SAMN05192573_101440</name>
</gene>
<evidence type="ECO:0000313" key="4">
    <source>
        <dbReference type="Proteomes" id="UP000199705"/>
    </source>
</evidence>
<dbReference type="RefSeq" id="WP_091162663.1">
    <property type="nucleotide sequence ID" value="NZ_FNCG01000001.1"/>
</dbReference>
<dbReference type="EMBL" id="FNCG01000001">
    <property type="protein sequence ID" value="SDF80985.1"/>
    <property type="molecule type" value="Genomic_DNA"/>
</dbReference>
<protein>
    <recommendedName>
        <fullName evidence="2">DUF5723 domain-containing protein</fullName>
    </recommendedName>
</protein>
<keyword evidence="4" id="KW-1185">Reference proteome</keyword>
<dbReference type="STRING" id="551996.SAMN05192573_101440"/>
<evidence type="ECO:0000259" key="2">
    <source>
        <dbReference type="Pfam" id="PF18990"/>
    </source>
</evidence>